<dbReference type="Proteomes" id="UP001500212">
    <property type="component" value="Unassembled WGS sequence"/>
</dbReference>
<evidence type="ECO:0000313" key="2">
    <source>
        <dbReference type="Proteomes" id="UP001500212"/>
    </source>
</evidence>
<dbReference type="PANTHER" id="PTHR42958">
    <property type="entry name" value="HYDROGENASE-2 LARGE CHAIN"/>
    <property type="match status" value="1"/>
</dbReference>
<dbReference type="PANTHER" id="PTHR42958:SF2">
    <property type="entry name" value="UPTAKE HYDROGENASE LARGE SUBUNIT"/>
    <property type="match status" value="1"/>
</dbReference>
<protein>
    <submittedName>
        <fullName evidence="1">Nickel-dependent hydrogenase large subunit</fullName>
    </submittedName>
</protein>
<comment type="caution">
    <text evidence="1">The sequence shown here is derived from an EMBL/GenBank/DDBJ whole genome shotgun (WGS) entry which is preliminary data.</text>
</comment>
<name>A0ABP8TFA1_9ACTN</name>
<keyword evidence="2" id="KW-1185">Reference proteome</keyword>
<sequence length="601" mass="68146">MTTAPQRAKPAEQRERNLVEMAWDPITRIVGSLGIYAKVDFANREVAECYSTSSIFRGYSIFMKGKDPRDAHFITSRICGICGDNHATCSVYAQNMAYDVRPPALGEWIINLGEAAEYMFDHNIFQENLVGVDYCEKMIRETNPGVLAQAERTEAPHAGEHGYRTIADIMRSLNPLEGDFYREALAVSRTTREMFCLMEGRHVHPSTLYPGGVGTVATIQLFTDYLTRLTKYVEFMKRVVPMHDDLFDFIYDAMPGYQEVGRRRVMLGCWGSLNDPEHCDFRYENMSDWGRRMFVTPGVIVDGSLVTNDLVDINLGIRILLGSSYYDDWADQEPFVRTDPLGNPVDIRHPWNQHTIPKPQKRDFKNKYSWVMSPRWFDGENLLALDTGGGPLARLWSTALSGLLDIGYVRSTGHSVVINLPKTATLPETTFEWRIPQWNGEPLSNAIERNRARTYFQAYSAACALYFCEQAMNEVRQGHTQTWSPFTVPDEAISCGFTEAVRGVLSHHMVIRDGKIANYHPYPPTPWNASVRDSYGTPGPYEDAVQNTPIFEENPPETFKGIDIMRTVRSFDPCLPCGVHMYLGKGKELRTLHSPHAFGPL</sequence>
<gene>
    <name evidence="1" type="ORF">GCM10023195_16260</name>
</gene>
<dbReference type="InterPro" id="IPR001501">
    <property type="entry name" value="Ni-dep_hyd_lsu"/>
</dbReference>
<dbReference type="InterPro" id="IPR029014">
    <property type="entry name" value="NiFe-Hase_large"/>
</dbReference>
<organism evidence="1 2">
    <name type="scientific">Actinoallomurus liliacearum</name>
    <dbReference type="NCBI Taxonomy" id="1080073"/>
    <lineage>
        <taxon>Bacteria</taxon>
        <taxon>Bacillati</taxon>
        <taxon>Actinomycetota</taxon>
        <taxon>Actinomycetes</taxon>
        <taxon>Streptosporangiales</taxon>
        <taxon>Thermomonosporaceae</taxon>
        <taxon>Actinoallomurus</taxon>
    </lineage>
</organism>
<reference evidence="2" key="1">
    <citation type="journal article" date="2019" name="Int. J. Syst. Evol. Microbiol.">
        <title>The Global Catalogue of Microorganisms (GCM) 10K type strain sequencing project: providing services to taxonomists for standard genome sequencing and annotation.</title>
        <authorList>
            <consortium name="The Broad Institute Genomics Platform"/>
            <consortium name="The Broad Institute Genome Sequencing Center for Infectious Disease"/>
            <person name="Wu L."/>
            <person name="Ma J."/>
        </authorList>
    </citation>
    <scope>NUCLEOTIDE SEQUENCE [LARGE SCALE GENOMIC DNA]</scope>
    <source>
        <strain evidence="2">JCM 17938</strain>
    </source>
</reference>
<evidence type="ECO:0000313" key="1">
    <source>
        <dbReference type="EMBL" id="GAA4604750.1"/>
    </source>
</evidence>
<dbReference type="EMBL" id="BAABHJ010000005">
    <property type="protein sequence ID" value="GAA4604750.1"/>
    <property type="molecule type" value="Genomic_DNA"/>
</dbReference>
<dbReference type="Pfam" id="PF00374">
    <property type="entry name" value="NiFeSe_Hases"/>
    <property type="match status" value="2"/>
</dbReference>
<proteinExistence type="predicted"/>
<dbReference type="RefSeq" id="WP_345350787.1">
    <property type="nucleotide sequence ID" value="NZ_BAABHJ010000005.1"/>
</dbReference>
<dbReference type="InterPro" id="IPR050867">
    <property type="entry name" value="NiFe/NiFeSe_hydrgnase_LSU"/>
</dbReference>
<dbReference type="SUPFAM" id="SSF56762">
    <property type="entry name" value="HydB/Nqo4-like"/>
    <property type="match status" value="1"/>
</dbReference>
<accession>A0ABP8TFA1</accession>
<dbReference type="Gene3D" id="1.10.645.10">
    <property type="entry name" value="Cytochrome-c3 Hydrogenase, chain B"/>
    <property type="match status" value="1"/>
</dbReference>